<evidence type="ECO:0000313" key="4">
    <source>
        <dbReference type="Proteomes" id="UP000014568"/>
    </source>
</evidence>
<evidence type="ECO:0000256" key="1">
    <source>
        <dbReference type="ARBA" id="ARBA00009199"/>
    </source>
</evidence>
<accession>S3P146</accession>
<evidence type="ECO:0000259" key="2">
    <source>
        <dbReference type="Pfam" id="PF01425"/>
    </source>
</evidence>
<sequence length="379" mass="40943">MTVIVHPLVLGQGKVKVLIKDSIDIENTVTQAGSRALEDSPQASQNAEVVERILQQDGLILGKTNLHELAFGITGINHYTGTPINPLYPDLIPGGSSSGSAAAVAAGLCDFAVGTDTGGSIRMPAACCGVFGLKPTFSRISRKGVLPAHSSLDCVGPLAADMPQLIQAMHMIDPLFDLTKAVDIDFDHLKVMLLDVVAEQQIWQSIDAFLKRAGVQEYSSTAPRYIGEAFDAAMHIINYENYQAFSHLISSGKLGADVEQRLKNAVNSSEQHRDQAQELGRLFCQEIDQLLEQADVLILPTLPQQVPTLSQVEQAHNLLQLTALVRPFNLSGHPALSLPLQTEQGQPVGLQIIAKHGQDEKLCLIAKYLVEQANKPAEQ</sequence>
<dbReference type="InterPro" id="IPR000120">
    <property type="entry name" value="Amidase"/>
</dbReference>
<dbReference type="InterPro" id="IPR036928">
    <property type="entry name" value="AS_sf"/>
</dbReference>
<dbReference type="AlphaFoldDB" id="S3P146"/>
<evidence type="ECO:0000313" key="3">
    <source>
        <dbReference type="EMBL" id="EPF80124.1"/>
    </source>
</evidence>
<dbReference type="Gene3D" id="3.90.1300.10">
    <property type="entry name" value="Amidase signature (AS) domain"/>
    <property type="match status" value="1"/>
</dbReference>
<dbReference type="SUPFAM" id="SSF75304">
    <property type="entry name" value="Amidase signature (AS) enzymes"/>
    <property type="match status" value="1"/>
</dbReference>
<proteinExistence type="inferred from homology"/>
<gene>
    <name evidence="3" type="ORF">F945_00576</name>
</gene>
<dbReference type="PANTHER" id="PTHR11895:SF7">
    <property type="entry name" value="GLUTAMYL-TRNA(GLN) AMIDOTRANSFERASE SUBUNIT A, MITOCHONDRIAL"/>
    <property type="match status" value="1"/>
</dbReference>
<dbReference type="eggNOG" id="COG0154">
    <property type="taxonomic scope" value="Bacteria"/>
</dbReference>
<comment type="similarity">
    <text evidence="1">Belongs to the amidase family.</text>
</comment>
<dbReference type="PROSITE" id="PS00571">
    <property type="entry name" value="AMIDASES"/>
    <property type="match status" value="1"/>
</dbReference>
<reference evidence="3 4" key="1">
    <citation type="submission" date="2013-06" db="EMBL/GenBank/DDBJ databases">
        <title>The Genome Sequence of Acinetobacter rudis CIP 110305.</title>
        <authorList>
            <consortium name="The Broad Institute Genome Sequencing Platform"/>
            <consortium name="The Broad Institute Genome Sequencing Center for Infectious Disease"/>
            <person name="Cerqueira G."/>
            <person name="Feldgarden M."/>
            <person name="Courvalin P."/>
            <person name="Perichon B."/>
            <person name="Grillot-Courvalin C."/>
            <person name="Clermont D."/>
            <person name="Rocha E."/>
            <person name="Yoon E.-J."/>
            <person name="Nemec A."/>
            <person name="Young S.K."/>
            <person name="Zeng Q."/>
            <person name="Gargeya S."/>
            <person name="Fitzgerald M."/>
            <person name="Abouelleil A."/>
            <person name="Alvarado L."/>
            <person name="Berlin A.M."/>
            <person name="Chapman S.B."/>
            <person name="Dewar J."/>
            <person name="Goldberg J."/>
            <person name="Griggs A."/>
            <person name="Gujja S."/>
            <person name="Hansen M."/>
            <person name="Howarth C."/>
            <person name="Imamovic A."/>
            <person name="Larimer J."/>
            <person name="McCowan C."/>
            <person name="Murphy C."/>
            <person name="Pearson M."/>
            <person name="Priest M."/>
            <person name="Roberts A."/>
            <person name="Saif S."/>
            <person name="Shea T."/>
            <person name="Sykes S."/>
            <person name="Wortman J."/>
            <person name="Nusbaum C."/>
            <person name="Birren B."/>
        </authorList>
    </citation>
    <scope>NUCLEOTIDE SEQUENCE [LARGE SCALE GENOMIC DNA]</scope>
    <source>
        <strain evidence="3 4">CIP 110305</strain>
    </source>
</reference>
<dbReference type="Pfam" id="PF01425">
    <property type="entry name" value="Amidase"/>
    <property type="match status" value="2"/>
</dbReference>
<protein>
    <submittedName>
        <fullName evidence="3">Amidase</fullName>
    </submittedName>
</protein>
<name>S3P146_9GAMM</name>
<dbReference type="PATRIC" id="fig|421052.3.peg.573"/>
<comment type="caution">
    <text evidence="3">The sequence shown here is derived from an EMBL/GenBank/DDBJ whole genome shotgun (WGS) entry which is preliminary data.</text>
</comment>
<dbReference type="GO" id="GO:0003824">
    <property type="term" value="F:catalytic activity"/>
    <property type="evidence" value="ECO:0007669"/>
    <property type="project" value="InterPro"/>
</dbReference>
<dbReference type="EMBL" id="ATGI01000005">
    <property type="protein sequence ID" value="EPF80124.1"/>
    <property type="molecule type" value="Genomic_DNA"/>
</dbReference>
<dbReference type="InterPro" id="IPR023631">
    <property type="entry name" value="Amidase_dom"/>
</dbReference>
<dbReference type="HOGENOM" id="CLU_009600_0_3_6"/>
<dbReference type="Proteomes" id="UP000014568">
    <property type="component" value="Unassembled WGS sequence"/>
</dbReference>
<dbReference type="RefSeq" id="WP_016655011.1">
    <property type="nucleotide sequence ID" value="NZ_KE340348.1"/>
</dbReference>
<keyword evidence="4" id="KW-1185">Reference proteome</keyword>
<dbReference type="STRING" id="632955.GCA_000829675_00365"/>
<dbReference type="InterPro" id="IPR020556">
    <property type="entry name" value="Amidase_CS"/>
</dbReference>
<dbReference type="PANTHER" id="PTHR11895">
    <property type="entry name" value="TRANSAMIDASE"/>
    <property type="match status" value="1"/>
</dbReference>
<feature type="domain" description="Amidase" evidence="2">
    <location>
        <begin position="17"/>
        <end position="172"/>
    </location>
</feature>
<feature type="domain" description="Amidase" evidence="2">
    <location>
        <begin position="209"/>
        <end position="363"/>
    </location>
</feature>
<organism evidence="3 4">
    <name type="scientific">Acinetobacter rudis CIP 110305</name>
    <dbReference type="NCBI Taxonomy" id="421052"/>
    <lineage>
        <taxon>Bacteria</taxon>
        <taxon>Pseudomonadati</taxon>
        <taxon>Pseudomonadota</taxon>
        <taxon>Gammaproteobacteria</taxon>
        <taxon>Moraxellales</taxon>
        <taxon>Moraxellaceae</taxon>
        <taxon>Acinetobacter</taxon>
    </lineage>
</organism>
<dbReference type="OrthoDB" id="9811471at2"/>